<accession>A0A1R1MMF6</accession>
<feature type="short sequence motif" description="Histidine triad motif" evidence="2 3">
    <location>
        <begin position="96"/>
        <end position="100"/>
    </location>
</feature>
<organism evidence="5 6">
    <name type="scientific">Desulfurobacterium indicum</name>
    <dbReference type="NCBI Taxonomy" id="1914305"/>
    <lineage>
        <taxon>Bacteria</taxon>
        <taxon>Pseudomonadati</taxon>
        <taxon>Aquificota</taxon>
        <taxon>Aquificia</taxon>
        <taxon>Desulfurobacteriales</taxon>
        <taxon>Desulfurobacteriaceae</taxon>
        <taxon>Desulfurobacterium</taxon>
    </lineage>
</organism>
<dbReference type="AlphaFoldDB" id="A0A1R1MMF6"/>
<dbReference type="STRING" id="1914305.BLW93_02175"/>
<dbReference type="RefSeq" id="WP_076712480.1">
    <property type="nucleotide sequence ID" value="NZ_MOEN01000005.1"/>
</dbReference>
<evidence type="ECO:0000313" key="6">
    <source>
        <dbReference type="Proteomes" id="UP000187408"/>
    </source>
</evidence>
<evidence type="ECO:0000256" key="1">
    <source>
        <dbReference type="PIRSR" id="PIRSR601310-1"/>
    </source>
</evidence>
<evidence type="ECO:0000259" key="4">
    <source>
        <dbReference type="PROSITE" id="PS51084"/>
    </source>
</evidence>
<evidence type="ECO:0000256" key="2">
    <source>
        <dbReference type="PIRSR" id="PIRSR601310-3"/>
    </source>
</evidence>
<feature type="domain" description="HIT" evidence="4">
    <location>
        <begin position="3"/>
        <end position="112"/>
    </location>
</feature>
<dbReference type="Gene3D" id="3.30.428.10">
    <property type="entry name" value="HIT-like"/>
    <property type="match status" value="1"/>
</dbReference>
<evidence type="ECO:0000256" key="3">
    <source>
        <dbReference type="PROSITE-ProRule" id="PRU00464"/>
    </source>
</evidence>
<dbReference type="PRINTS" id="PR00332">
    <property type="entry name" value="HISTRIAD"/>
</dbReference>
<dbReference type="GO" id="GO:0003824">
    <property type="term" value="F:catalytic activity"/>
    <property type="evidence" value="ECO:0007669"/>
    <property type="project" value="InterPro"/>
</dbReference>
<keyword evidence="6" id="KW-1185">Reference proteome</keyword>
<dbReference type="CDD" id="cd01276">
    <property type="entry name" value="PKCI_related"/>
    <property type="match status" value="1"/>
</dbReference>
<feature type="active site" description="Tele-AMP-histidine intermediate" evidence="1">
    <location>
        <position position="98"/>
    </location>
</feature>
<dbReference type="PROSITE" id="PS00892">
    <property type="entry name" value="HIT_1"/>
    <property type="match status" value="1"/>
</dbReference>
<proteinExistence type="predicted"/>
<dbReference type="Pfam" id="PF01230">
    <property type="entry name" value="HIT"/>
    <property type="match status" value="1"/>
</dbReference>
<dbReference type="InterPro" id="IPR019808">
    <property type="entry name" value="Histidine_triad_CS"/>
</dbReference>
<dbReference type="InterPro" id="IPR011146">
    <property type="entry name" value="HIT-like"/>
</dbReference>
<dbReference type="EMBL" id="MOEN01000005">
    <property type="protein sequence ID" value="OMH41001.1"/>
    <property type="molecule type" value="Genomic_DNA"/>
</dbReference>
<gene>
    <name evidence="5" type="ORF">BLW93_02175</name>
</gene>
<sequence>MCIFCKIVNKEIPAKVVYEDDKVMAFHDINPQAPIHILIIPKEHIPTVNDLEENHKELIGHIFLVAKKIAKELGVDEKGYRMLVNCNSDGGQEIYHIHFHLFAGKPLGPMICK</sequence>
<protein>
    <submittedName>
        <fullName evidence="5">Histidine triad nucleotide-binding protein</fullName>
    </submittedName>
</protein>
<name>A0A1R1MMF6_9BACT</name>
<dbReference type="InterPro" id="IPR001310">
    <property type="entry name" value="Histidine_triad_HIT"/>
</dbReference>
<dbReference type="PANTHER" id="PTHR23089">
    <property type="entry name" value="HISTIDINE TRIAD HIT PROTEIN"/>
    <property type="match status" value="1"/>
</dbReference>
<dbReference type="SUPFAM" id="SSF54197">
    <property type="entry name" value="HIT-like"/>
    <property type="match status" value="1"/>
</dbReference>
<dbReference type="Proteomes" id="UP000187408">
    <property type="component" value="Unassembled WGS sequence"/>
</dbReference>
<reference evidence="5 6" key="1">
    <citation type="submission" date="2016-10" db="EMBL/GenBank/DDBJ databases">
        <title>Genome sequence of a sulfur-reducing bacterium Desulfurobacterium indicum K6013.</title>
        <authorList>
            <person name="Cao J."/>
            <person name="Shao Z."/>
            <person name="Alain K."/>
            <person name="Jebbar M."/>
        </authorList>
    </citation>
    <scope>NUCLEOTIDE SEQUENCE [LARGE SCALE GENOMIC DNA]</scope>
    <source>
        <strain evidence="5 6">K6013</strain>
    </source>
</reference>
<dbReference type="PROSITE" id="PS51084">
    <property type="entry name" value="HIT_2"/>
    <property type="match status" value="1"/>
</dbReference>
<comment type="caution">
    <text evidence="5">The sequence shown here is derived from an EMBL/GenBank/DDBJ whole genome shotgun (WGS) entry which is preliminary data.</text>
</comment>
<evidence type="ECO:0000313" key="5">
    <source>
        <dbReference type="EMBL" id="OMH41001.1"/>
    </source>
</evidence>
<dbReference type="OrthoDB" id="9784774at2"/>
<dbReference type="InterPro" id="IPR036265">
    <property type="entry name" value="HIT-like_sf"/>
</dbReference>